<dbReference type="SUPFAM" id="SSF53271">
    <property type="entry name" value="PRTase-like"/>
    <property type="match status" value="1"/>
</dbReference>
<dbReference type="PANTHER" id="PTHR47505:SF1">
    <property type="entry name" value="DNA UTILIZATION PROTEIN YHGH"/>
    <property type="match status" value="1"/>
</dbReference>
<keyword evidence="4" id="KW-1185">Reference proteome</keyword>
<dbReference type="AlphaFoldDB" id="A0A1I5BGK4"/>
<dbReference type="Gene3D" id="3.40.50.2020">
    <property type="match status" value="1"/>
</dbReference>
<name>A0A1I5BGK4_9NEIS</name>
<dbReference type="InterPro" id="IPR051910">
    <property type="entry name" value="ComF/GntX_DNA_util-trans"/>
</dbReference>
<dbReference type="InterPro" id="IPR000836">
    <property type="entry name" value="PRTase_dom"/>
</dbReference>
<evidence type="ECO:0000259" key="2">
    <source>
        <dbReference type="Pfam" id="PF00156"/>
    </source>
</evidence>
<dbReference type="EMBL" id="FOVE01000016">
    <property type="protein sequence ID" value="SFN73797.1"/>
    <property type="molecule type" value="Genomic_DNA"/>
</dbReference>
<feature type="domain" description="Phosphoribosyltransferase" evidence="2">
    <location>
        <begin position="89"/>
        <end position="177"/>
    </location>
</feature>
<sequence>MPTLDGGPCGDCLKAPPAFDATCAAFLYAGTLAQLIPAAKFGARWSILPALAQLMLPALEKHPRPDLIVPLPLHPLRLKERGFNQAQEIASPLARELKVPLENACLIRTRNTEHQARLSEKARKANMRRAFSTIADLDGKHVAIVDDVMTTGTSLDAAARALKQAGASRVDAWVLARTP</sequence>
<dbReference type="PANTHER" id="PTHR47505">
    <property type="entry name" value="DNA UTILIZATION PROTEIN YHGH"/>
    <property type="match status" value="1"/>
</dbReference>
<dbReference type="STRING" id="83765.SAMN05660284_02156"/>
<gene>
    <name evidence="3" type="ORF">SAMN05660284_02156</name>
</gene>
<dbReference type="InterPro" id="IPR029057">
    <property type="entry name" value="PRTase-like"/>
</dbReference>
<proteinExistence type="inferred from homology"/>
<evidence type="ECO:0000313" key="4">
    <source>
        <dbReference type="Proteomes" id="UP000242869"/>
    </source>
</evidence>
<evidence type="ECO:0000313" key="3">
    <source>
        <dbReference type="EMBL" id="SFN73797.1"/>
    </source>
</evidence>
<dbReference type="CDD" id="cd06223">
    <property type="entry name" value="PRTases_typeI"/>
    <property type="match status" value="1"/>
</dbReference>
<evidence type="ECO:0000256" key="1">
    <source>
        <dbReference type="ARBA" id="ARBA00008007"/>
    </source>
</evidence>
<reference evidence="4" key="1">
    <citation type="submission" date="2016-10" db="EMBL/GenBank/DDBJ databases">
        <authorList>
            <person name="Varghese N."/>
            <person name="Submissions S."/>
        </authorList>
    </citation>
    <scope>NUCLEOTIDE SEQUENCE [LARGE SCALE GENOMIC DNA]</scope>
    <source>
        <strain evidence="4">DSM 6150</strain>
    </source>
</reference>
<dbReference type="Pfam" id="PF00156">
    <property type="entry name" value="Pribosyltran"/>
    <property type="match status" value="1"/>
</dbReference>
<organism evidence="3 4">
    <name type="scientific">Formivibrio citricus</name>
    <dbReference type="NCBI Taxonomy" id="83765"/>
    <lineage>
        <taxon>Bacteria</taxon>
        <taxon>Pseudomonadati</taxon>
        <taxon>Pseudomonadota</taxon>
        <taxon>Betaproteobacteria</taxon>
        <taxon>Neisseriales</taxon>
        <taxon>Chitinibacteraceae</taxon>
        <taxon>Formivibrio</taxon>
    </lineage>
</organism>
<comment type="similarity">
    <text evidence="1">Belongs to the ComF/GntX family.</text>
</comment>
<dbReference type="Proteomes" id="UP000242869">
    <property type="component" value="Unassembled WGS sequence"/>
</dbReference>
<accession>A0A1I5BGK4</accession>
<protein>
    <submittedName>
        <fullName evidence="3">ComF family protein</fullName>
    </submittedName>
</protein>